<protein>
    <submittedName>
        <fullName evidence="1">Uncharacterized protein</fullName>
    </submittedName>
</protein>
<keyword evidence="2" id="KW-1185">Reference proteome</keyword>
<dbReference type="RefSeq" id="XP_070893743.1">
    <property type="nucleotide sequence ID" value="XM_071043575.1"/>
</dbReference>
<dbReference type="EMBL" id="JBFXLR010000070">
    <property type="protein sequence ID" value="KAL2839855.1"/>
    <property type="molecule type" value="Genomic_DNA"/>
</dbReference>
<dbReference type="Proteomes" id="UP001610444">
    <property type="component" value="Unassembled WGS sequence"/>
</dbReference>
<accession>A0ABR4JIN0</accession>
<reference evidence="1 2" key="1">
    <citation type="submission" date="2024-07" db="EMBL/GenBank/DDBJ databases">
        <title>Section-level genome sequencing and comparative genomics of Aspergillus sections Usti and Cavernicolus.</title>
        <authorList>
            <consortium name="Lawrence Berkeley National Laboratory"/>
            <person name="Nybo J.L."/>
            <person name="Vesth T.C."/>
            <person name="Theobald S."/>
            <person name="Frisvad J.C."/>
            <person name="Larsen T.O."/>
            <person name="Kjaerboelling I."/>
            <person name="Rothschild-Mancinelli K."/>
            <person name="Lyhne E.K."/>
            <person name="Kogle M.E."/>
            <person name="Barry K."/>
            <person name="Clum A."/>
            <person name="Na H."/>
            <person name="Ledsgaard L."/>
            <person name="Lin J."/>
            <person name="Lipzen A."/>
            <person name="Kuo A."/>
            <person name="Riley R."/>
            <person name="Mondo S."/>
            <person name="LaButti K."/>
            <person name="Haridas S."/>
            <person name="Pangalinan J."/>
            <person name="Salamov A.A."/>
            <person name="Simmons B.A."/>
            <person name="Magnuson J.K."/>
            <person name="Chen J."/>
            <person name="Drula E."/>
            <person name="Henrissat B."/>
            <person name="Wiebenga A."/>
            <person name="Lubbers R.J."/>
            <person name="Gomes A.C."/>
            <person name="Macurrencykelacurrency M.R."/>
            <person name="Stajich J."/>
            <person name="Grigoriev I.V."/>
            <person name="Mortensen U.H."/>
            <person name="De vries R.P."/>
            <person name="Baker S.E."/>
            <person name="Andersen M.R."/>
        </authorList>
    </citation>
    <scope>NUCLEOTIDE SEQUENCE [LARGE SCALE GENOMIC DNA]</scope>
    <source>
        <strain evidence="1 2">CBS 756.74</strain>
    </source>
</reference>
<evidence type="ECO:0000313" key="1">
    <source>
        <dbReference type="EMBL" id="KAL2839855.1"/>
    </source>
</evidence>
<organism evidence="1 2">
    <name type="scientific">Aspergillus pseudodeflectus</name>
    <dbReference type="NCBI Taxonomy" id="176178"/>
    <lineage>
        <taxon>Eukaryota</taxon>
        <taxon>Fungi</taxon>
        <taxon>Dikarya</taxon>
        <taxon>Ascomycota</taxon>
        <taxon>Pezizomycotina</taxon>
        <taxon>Eurotiomycetes</taxon>
        <taxon>Eurotiomycetidae</taxon>
        <taxon>Eurotiales</taxon>
        <taxon>Aspergillaceae</taxon>
        <taxon>Aspergillus</taxon>
        <taxon>Aspergillus subgen. Nidulantes</taxon>
    </lineage>
</organism>
<gene>
    <name evidence="1" type="ORF">BJX68DRAFT_258694</name>
</gene>
<dbReference type="GeneID" id="98158739"/>
<sequence>MASNANPRGYHMPVSQMTPLEAFRSILKGVTPDSTQQQDDFRISEPSHNDNVREIFAEGSDCGLDCIEVNSLDVSSLLEEVDEYVISLSPSRGLWNTRD</sequence>
<comment type="caution">
    <text evidence="1">The sequence shown here is derived from an EMBL/GenBank/DDBJ whole genome shotgun (WGS) entry which is preliminary data.</text>
</comment>
<proteinExistence type="predicted"/>
<evidence type="ECO:0000313" key="2">
    <source>
        <dbReference type="Proteomes" id="UP001610444"/>
    </source>
</evidence>
<name>A0ABR4JIN0_9EURO</name>